<dbReference type="OrthoDB" id="10265310at2759"/>
<evidence type="ECO:0000313" key="3">
    <source>
        <dbReference type="Proteomes" id="UP000041254"/>
    </source>
</evidence>
<dbReference type="InParanoid" id="A0A0G4G583"/>
<dbReference type="PANTHER" id="PTHR11215:SF1">
    <property type="entry name" value="MYG1 EXONUCLEASE"/>
    <property type="match status" value="1"/>
</dbReference>
<accession>A0A0G4G583</accession>
<reference evidence="2 3" key="1">
    <citation type="submission" date="2014-11" db="EMBL/GenBank/DDBJ databases">
        <authorList>
            <person name="Zhu J."/>
            <person name="Qi W."/>
            <person name="Song R."/>
        </authorList>
    </citation>
    <scope>NUCLEOTIDE SEQUENCE [LARGE SCALE GENOMIC DNA]</scope>
</reference>
<dbReference type="GO" id="GO:0005634">
    <property type="term" value="C:nucleus"/>
    <property type="evidence" value="ECO:0007669"/>
    <property type="project" value="TreeGrafter"/>
</dbReference>
<dbReference type="EMBL" id="CDMY01000566">
    <property type="protein sequence ID" value="CEM23377.1"/>
    <property type="molecule type" value="Genomic_DNA"/>
</dbReference>
<sequence>MATAKTDTAPQWQKLDRTTVVSSPDEVGAGEQLKLIGTHDGVFHCDEVLACALLRLLPEYESAAVIRSRNPAYLDRAHTVVDVGGVYDAAARRFDHHQAGFADVLGGGFETKLSSAGLVYKHYGRRVIETIVGPQAAAAAIDVMYKKIYQSFVEAIDGIDNGIEVADGPLRYKIYTHLSGRVGQMNPRWNQEQSPGQSNAAFKRAMRLAGEEFVNSVVDLWDSWWPAREIVKLAYGNRHNVHSSGQIVLLERFCPWASHLFDIEQQQQQQQQQGGSSSVPPVVYVIYADVKGSWRVQAVAEEEGSFTSRKALPEQWRGLRDEELSRVMGIEGGVFVHGTGFIGGHATKEGAMKMAEKALAA</sequence>
<gene>
    <name evidence="2" type="ORF">Vbra_21942</name>
</gene>
<dbReference type="VEuPathDB" id="CryptoDB:Vbra_21942"/>
<evidence type="ECO:0000256" key="1">
    <source>
        <dbReference type="ARBA" id="ARBA00010105"/>
    </source>
</evidence>
<dbReference type="GO" id="GO:0005737">
    <property type="term" value="C:cytoplasm"/>
    <property type="evidence" value="ECO:0007669"/>
    <property type="project" value="TreeGrafter"/>
</dbReference>
<dbReference type="PANTHER" id="PTHR11215">
    <property type="entry name" value="METAL DEPENDENT HYDROLASE - RELATED"/>
    <property type="match status" value="1"/>
</dbReference>
<dbReference type="FunCoup" id="A0A0G4G583">
    <property type="interactions" value="655"/>
</dbReference>
<name>A0A0G4G583_VITBC</name>
<dbReference type="PhylomeDB" id="A0A0G4G583"/>
<dbReference type="Pfam" id="PF03690">
    <property type="entry name" value="MYG1_exonuc"/>
    <property type="match status" value="1"/>
</dbReference>
<protein>
    <recommendedName>
        <fullName evidence="4">Metal-dependent protein hydrolase</fullName>
    </recommendedName>
</protein>
<evidence type="ECO:0008006" key="4">
    <source>
        <dbReference type="Google" id="ProtNLM"/>
    </source>
</evidence>
<proteinExistence type="inferred from homology"/>
<dbReference type="Proteomes" id="UP000041254">
    <property type="component" value="Unassembled WGS sequence"/>
</dbReference>
<dbReference type="AlphaFoldDB" id="A0A0G4G583"/>
<keyword evidence="3" id="KW-1185">Reference proteome</keyword>
<organism evidence="2 3">
    <name type="scientific">Vitrella brassicaformis (strain CCMP3155)</name>
    <dbReference type="NCBI Taxonomy" id="1169540"/>
    <lineage>
        <taxon>Eukaryota</taxon>
        <taxon>Sar</taxon>
        <taxon>Alveolata</taxon>
        <taxon>Colpodellida</taxon>
        <taxon>Vitrellaceae</taxon>
        <taxon>Vitrella</taxon>
    </lineage>
</organism>
<comment type="similarity">
    <text evidence="1">Belongs to the MYG1 family.</text>
</comment>
<dbReference type="InterPro" id="IPR003226">
    <property type="entry name" value="MYG1_exonuclease"/>
</dbReference>
<dbReference type="OMA" id="FHANSWL"/>
<evidence type="ECO:0000313" key="2">
    <source>
        <dbReference type="EMBL" id="CEM23377.1"/>
    </source>
</evidence>